<evidence type="ECO:0000313" key="2">
    <source>
        <dbReference type="Proteomes" id="UP001501729"/>
    </source>
</evidence>
<organism evidence="1 2">
    <name type="scientific">Haladaptatus pallidirubidus</name>
    <dbReference type="NCBI Taxonomy" id="1008152"/>
    <lineage>
        <taxon>Archaea</taxon>
        <taxon>Methanobacteriati</taxon>
        <taxon>Methanobacteriota</taxon>
        <taxon>Stenosarchaea group</taxon>
        <taxon>Halobacteria</taxon>
        <taxon>Halobacteriales</taxon>
        <taxon>Haladaptataceae</taxon>
        <taxon>Haladaptatus</taxon>
    </lineage>
</organism>
<dbReference type="RefSeq" id="WP_227774853.1">
    <property type="nucleotide sequence ID" value="NZ_BAABKX010000001.1"/>
</dbReference>
<keyword evidence="2" id="KW-1185">Reference proteome</keyword>
<dbReference type="InterPro" id="IPR058282">
    <property type="entry name" value="DUF7976"/>
</dbReference>
<dbReference type="EMBL" id="BAABKX010000001">
    <property type="protein sequence ID" value="GAA5040734.1"/>
    <property type="molecule type" value="Genomic_DNA"/>
</dbReference>
<accession>A0AAV3UBI6</accession>
<comment type="caution">
    <text evidence="1">The sequence shown here is derived from an EMBL/GenBank/DDBJ whole genome shotgun (WGS) entry which is preliminary data.</text>
</comment>
<name>A0AAV3UBI6_9EURY</name>
<protein>
    <submittedName>
        <fullName evidence="1">Uncharacterized protein</fullName>
    </submittedName>
</protein>
<reference evidence="1 2" key="1">
    <citation type="journal article" date="2019" name="Int. J. Syst. Evol. Microbiol.">
        <title>The Global Catalogue of Microorganisms (GCM) 10K type strain sequencing project: providing services to taxonomists for standard genome sequencing and annotation.</title>
        <authorList>
            <consortium name="The Broad Institute Genomics Platform"/>
            <consortium name="The Broad Institute Genome Sequencing Center for Infectious Disease"/>
            <person name="Wu L."/>
            <person name="Ma J."/>
        </authorList>
    </citation>
    <scope>NUCLEOTIDE SEQUENCE [LARGE SCALE GENOMIC DNA]</scope>
    <source>
        <strain evidence="1 2">JCM 17504</strain>
    </source>
</reference>
<dbReference type="AlphaFoldDB" id="A0AAV3UBI6"/>
<dbReference type="GeneID" id="68614877"/>
<evidence type="ECO:0000313" key="1">
    <source>
        <dbReference type="EMBL" id="GAA5040734.1"/>
    </source>
</evidence>
<dbReference type="Pfam" id="PF25931">
    <property type="entry name" value="DUF7976"/>
    <property type="match status" value="1"/>
</dbReference>
<dbReference type="Proteomes" id="UP001501729">
    <property type="component" value="Unassembled WGS sequence"/>
</dbReference>
<sequence length="75" mass="8428">MAGDPETFEPNPDRVETLREIADDIRGDSSESRLVAAILYRISDLYDPNEDTSPKDIYINMREIIRTKNAGGEGN</sequence>
<proteinExistence type="predicted"/>
<gene>
    <name evidence="1" type="ORF">GCM10025751_01830</name>
</gene>